<evidence type="ECO:0000313" key="3">
    <source>
        <dbReference type="Proteomes" id="UP000504636"/>
    </source>
</evidence>
<keyword evidence="3" id="KW-1185">Reference proteome</keyword>
<dbReference type="RefSeq" id="XP_033574616.1">
    <property type="nucleotide sequence ID" value="XM_033728772.1"/>
</dbReference>
<dbReference type="Pfam" id="PF00026">
    <property type="entry name" value="Asp"/>
    <property type="match status" value="1"/>
</dbReference>
<evidence type="ECO:0000259" key="1">
    <source>
        <dbReference type="PROSITE" id="PS51767"/>
    </source>
</evidence>
<feature type="domain" description="Peptidase A1" evidence="1">
    <location>
        <begin position="1"/>
        <end position="141"/>
    </location>
</feature>
<gene>
    <name evidence="2 4" type="ORF">BDZ99DRAFT_62100</name>
</gene>
<dbReference type="PROSITE" id="PS51767">
    <property type="entry name" value="PEPTIDASE_A1"/>
    <property type="match status" value="1"/>
</dbReference>
<sequence>MSLQFDGKSHHLFDVDLQGVTAVFSNSFDFISFPFDIARVILDTLGIDDEVLSDPPCERLSELPNLTFVFGEQGESTLAPWQYTVRVHSPYGGERCVIPFTSWAHNEVRDELEGDYVVLGTAFLNHLPTVFDLDEETISFSIQDD</sequence>
<protein>
    <recommendedName>
        <fullName evidence="1">Peptidase A1 domain-containing protein</fullName>
    </recommendedName>
</protein>
<dbReference type="EMBL" id="MU003704">
    <property type="protein sequence ID" value="KAF2807652.1"/>
    <property type="molecule type" value="Genomic_DNA"/>
</dbReference>
<reference evidence="4" key="2">
    <citation type="submission" date="2020-04" db="EMBL/GenBank/DDBJ databases">
        <authorList>
            <consortium name="NCBI Genome Project"/>
        </authorList>
    </citation>
    <scope>NUCLEOTIDE SEQUENCE</scope>
    <source>
        <strain evidence="4">CBS 304.34</strain>
    </source>
</reference>
<name>A0A6A6YFS9_9PEZI</name>
<evidence type="ECO:0000313" key="2">
    <source>
        <dbReference type="EMBL" id="KAF2807652.1"/>
    </source>
</evidence>
<organism evidence="2">
    <name type="scientific">Mytilinidion resinicola</name>
    <dbReference type="NCBI Taxonomy" id="574789"/>
    <lineage>
        <taxon>Eukaryota</taxon>
        <taxon>Fungi</taxon>
        <taxon>Dikarya</taxon>
        <taxon>Ascomycota</taxon>
        <taxon>Pezizomycotina</taxon>
        <taxon>Dothideomycetes</taxon>
        <taxon>Pleosporomycetidae</taxon>
        <taxon>Mytilinidiales</taxon>
        <taxon>Mytilinidiaceae</taxon>
        <taxon>Mytilinidion</taxon>
    </lineage>
</organism>
<dbReference type="SUPFAM" id="SSF50630">
    <property type="entry name" value="Acid proteases"/>
    <property type="match status" value="1"/>
</dbReference>
<evidence type="ECO:0000313" key="4">
    <source>
        <dbReference type="RefSeq" id="XP_033574616.1"/>
    </source>
</evidence>
<proteinExistence type="predicted"/>
<dbReference type="Proteomes" id="UP000504636">
    <property type="component" value="Unplaced"/>
</dbReference>
<reference evidence="2 4" key="1">
    <citation type="journal article" date="2020" name="Stud. Mycol.">
        <title>101 Dothideomycetes genomes: a test case for predicting lifestyles and emergence of pathogens.</title>
        <authorList>
            <person name="Haridas S."/>
            <person name="Albert R."/>
            <person name="Binder M."/>
            <person name="Bloem J."/>
            <person name="Labutti K."/>
            <person name="Salamov A."/>
            <person name="Andreopoulos B."/>
            <person name="Baker S."/>
            <person name="Barry K."/>
            <person name="Bills G."/>
            <person name="Bluhm B."/>
            <person name="Cannon C."/>
            <person name="Castanera R."/>
            <person name="Culley D."/>
            <person name="Daum C."/>
            <person name="Ezra D."/>
            <person name="Gonzalez J."/>
            <person name="Henrissat B."/>
            <person name="Kuo A."/>
            <person name="Liang C."/>
            <person name="Lipzen A."/>
            <person name="Lutzoni F."/>
            <person name="Magnuson J."/>
            <person name="Mondo S."/>
            <person name="Nolan M."/>
            <person name="Ohm R."/>
            <person name="Pangilinan J."/>
            <person name="Park H.-J."/>
            <person name="Ramirez L."/>
            <person name="Alfaro M."/>
            <person name="Sun H."/>
            <person name="Tritt A."/>
            <person name="Yoshinaga Y."/>
            <person name="Zwiers L.-H."/>
            <person name="Turgeon B."/>
            <person name="Goodwin S."/>
            <person name="Spatafora J."/>
            <person name="Crous P."/>
            <person name="Grigoriev I."/>
        </authorList>
    </citation>
    <scope>NUCLEOTIDE SEQUENCE</scope>
    <source>
        <strain evidence="2 4">CBS 304.34</strain>
    </source>
</reference>
<dbReference type="OrthoDB" id="771136at2759"/>
<dbReference type="Gene3D" id="2.40.70.10">
    <property type="entry name" value="Acid Proteases"/>
    <property type="match status" value="1"/>
</dbReference>
<dbReference type="InterPro" id="IPR033121">
    <property type="entry name" value="PEPTIDASE_A1"/>
</dbReference>
<accession>A0A6A6YFS9</accession>
<dbReference type="AlphaFoldDB" id="A0A6A6YFS9"/>
<dbReference type="GeneID" id="54469665"/>
<reference evidence="4" key="3">
    <citation type="submission" date="2025-04" db="UniProtKB">
        <authorList>
            <consortium name="RefSeq"/>
        </authorList>
    </citation>
    <scope>IDENTIFICATION</scope>
    <source>
        <strain evidence="4">CBS 304.34</strain>
    </source>
</reference>
<dbReference type="InterPro" id="IPR021109">
    <property type="entry name" value="Peptidase_aspartic_dom_sf"/>
</dbReference>